<keyword evidence="2 5" id="KW-0812">Transmembrane</keyword>
<dbReference type="GO" id="GO:1904983">
    <property type="term" value="P:glycine import into mitochondrion"/>
    <property type="evidence" value="ECO:0007669"/>
    <property type="project" value="TreeGrafter"/>
</dbReference>
<keyword evidence="4 5" id="KW-0472">Membrane</keyword>
<dbReference type="SUPFAM" id="SSF103506">
    <property type="entry name" value="Mitochondrial carrier"/>
    <property type="match status" value="1"/>
</dbReference>
<dbReference type="Pfam" id="PF00153">
    <property type="entry name" value="Mito_carr"/>
    <property type="match status" value="1"/>
</dbReference>
<gene>
    <name evidence="7" type="ORF">CU098_011645</name>
</gene>
<keyword evidence="3" id="KW-1133">Transmembrane helix</keyword>
<dbReference type="EMBL" id="PJQM01002122">
    <property type="protein sequence ID" value="RCH97965.1"/>
    <property type="molecule type" value="Genomic_DNA"/>
</dbReference>
<evidence type="ECO:0000256" key="2">
    <source>
        <dbReference type="ARBA" id="ARBA00022692"/>
    </source>
</evidence>
<evidence type="ECO:0000256" key="3">
    <source>
        <dbReference type="ARBA" id="ARBA00022989"/>
    </source>
</evidence>
<evidence type="ECO:0008006" key="9">
    <source>
        <dbReference type="Google" id="ProtNLM"/>
    </source>
</evidence>
<evidence type="ECO:0000313" key="7">
    <source>
        <dbReference type="EMBL" id="RCH97965.1"/>
    </source>
</evidence>
<evidence type="ECO:0000256" key="4">
    <source>
        <dbReference type="ARBA" id="ARBA00023136"/>
    </source>
</evidence>
<dbReference type="InterPro" id="IPR018108">
    <property type="entry name" value="MCP_transmembrane"/>
</dbReference>
<sequence>MSKVDKKNPALHLTGGAISGMTACVALQPLDLIKTRLQQQRQDHLAFLKEAKKKGLKVLPQTSNIYSTIKDIVQANGYSGLWRGTVPTIMRNVPGSALYFFALSEIRETLAKTRASWQPMFNRSMTNTADYQRWENLVSGSAARGAVGYIMMPIT</sequence>
<comment type="subcellular location">
    <subcellularLocation>
        <location evidence="1">Membrane</location>
        <topology evidence="1">Multi-pass membrane protein</topology>
    </subcellularLocation>
</comment>
<dbReference type="GO" id="GO:0016020">
    <property type="term" value="C:membrane"/>
    <property type="evidence" value="ECO:0007669"/>
    <property type="project" value="UniProtKB-SubCell"/>
</dbReference>
<evidence type="ECO:0000256" key="6">
    <source>
        <dbReference type="RuleBase" id="RU000488"/>
    </source>
</evidence>
<evidence type="ECO:0000313" key="8">
    <source>
        <dbReference type="Proteomes" id="UP000253551"/>
    </source>
</evidence>
<name>A0A367K720_RHIST</name>
<comment type="similarity">
    <text evidence="6">Belongs to the mitochondrial carrier (TC 2.A.29) family.</text>
</comment>
<dbReference type="PANTHER" id="PTHR46181">
    <property type="entry name" value="MITOCHONDRIAL GLYCINE TRANSPORTER"/>
    <property type="match status" value="1"/>
</dbReference>
<keyword evidence="6" id="KW-0813">Transport</keyword>
<dbReference type="Gene3D" id="1.50.40.10">
    <property type="entry name" value="Mitochondrial carrier domain"/>
    <property type="match status" value="1"/>
</dbReference>
<evidence type="ECO:0000256" key="5">
    <source>
        <dbReference type="PROSITE-ProRule" id="PRU00282"/>
    </source>
</evidence>
<dbReference type="STRING" id="4846.A0A367K720"/>
<dbReference type="PANTHER" id="PTHR46181:SF3">
    <property type="entry name" value="MITOCHONDRIAL GLYCINE TRANSPORTER"/>
    <property type="match status" value="1"/>
</dbReference>
<dbReference type="PROSITE" id="PS50920">
    <property type="entry name" value="SOLCAR"/>
    <property type="match status" value="1"/>
</dbReference>
<feature type="non-terminal residue" evidence="7">
    <location>
        <position position="155"/>
    </location>
</feature>
<organism evidence="7 8">
    <name type="scientific">Rhizopus stolonifer</name>
    <name type="common">Rhizopus nigricans</name>
    <dbReference type="NCBI Taxonomy" id="4846"/>
    <lineage>
        <taxon>Eukaryota</taxon>
        <taxon>Fungi</taxon>
        <taxon>Fungi incertae sedis</taxon>
        <taxon>Mucoromycota</taxon>
        <taxon>Mucoromycotina</taxon>
        <taxon>Mucoromycetes</taxon>
        <taxon>Mucorales</taxon>
        <taxon>Mucorineae</taxon>
        <taxon>Rhizopodaceae</taxon>
        <taxon>Rhizopus</taxon>
    </lineage>
</organism>
<evidence type="ECO:0000256" key="1">
    <source>
        <dbReference type="ARBA" id="ARBA00004141"/>
    </source>
</evidence>
<accession>A0A367K720</accession>
<dbReference type="Proteomes" id="UP000253551">
    <property type="component" value="Unassembled WGS sequence"/>
</dbReference>
<dbReference type="InterPro" id="IPR023395">
    <property type="entry name" value="MCP_dom_sf"/>
</dbReference>
<feature type="repeat" description="Solcar" evidence="5">
    <location>
        <begin position="7"/>
        <end position="109"/>
    </location>
</feature>
<dbReference type="GO" id="GO:0015187">
    <property type="term" value="F:glycine transmembrane transporter activity"/>
    <property type="evidence" value="ECO:0007669"/>
    <property type="project" value="TreeGrafter"/>
</dbReference>
<dbReference type="PROSITE" id="PS51257">
    <property type="entry name" value="PROKAR_LIPOPROTEIN"/>
    <property type="match status" value="1"/>
</dbReference>
<protein>
    <recommendedName>
        <fullName evidence="9">Mitochondrial oxaloacetate carrier protein</fullName>
    </recommendedName>
</protein>
<keyword evidence="8" id="KW-1185">Reference proteome</keyword>
<reference evidence="7 8" key="1">
    <citation type="journal article" date="2018" name="G3 (Bethesda)">
        <title>Phylogenetic and Phylogenomic Definition of Rhizopus Species.</title>
        <authorList>
            <person name="Gryganskyi A.P."/>
            <person name="Golan J."/>
            <person name="Dolatabadi S."/>
            <person name="Mondo S."/>
            <person name="Robb S."/>
            <person name="Idnurm A."/>
            <person name="Muszewska A."/>
            <person name="Steczkiewicz K."/>
            <person name="Masonjones S."/>
            <person name="Liao H.L."/>
            <person name="Gajdeczka M.T."/>
            <person name="Anike F."/>
            <person name="Vuek A."/>
            <person name="Anishchenko I.M."/>
            <person name="Voigt K."/>
            <person name="de Hoog G.S."/>
            <person name="Smith M.E."/>
            <person name="Heitman J."/>
            <person name="Vilgalys R."/>
            <person name="Stajich J.E."/>
        </authorList>
    </citation>
    <scope>NUCLEOTIDE SEQUENCE [LARGE SCALE GENOMIC DNA]</scope>
    <source>
        <strain evidence="7 8">LSU 92-RS-03</strain>
    </source>
</reference>
<dbReference type="GO" id="GO:0005739">
    <property type="term" value="C:mitochondrion"/>
    <property type="evidence" value="ECO:0007669"/>
    <property type="project" value="TreeGrafter"/>
</dbReference>
<comment type="caution">
    <text evidence="7">The sequence shown here is derived from an EMBL/GenBank/DDBJ whole genome shotgun (WGS) entry which is preliminary data.</text>
</comment>
<dbReference type="OrthoDB" id="1924968at2759"/>
<dbReference type="AlphaFoldDB" id="A0A367K720"/>
<proteinExistence type="inferred from homology"/>